<evidence type="ECO:0000313" key="3">
    <source>
        <dbReference type="Proteomes" id="UP000030748"/>
    </source>
</evidence>
<reference evidence="2 3" key="1">
    <citation type="journal article" date="2013" name="Proc. Natl. Acad. Sci. U.S.A.">
        <title>Fine-scale variation in meiotic recombination in Mimulus inferred from population shotgun sequencing.</title>
        <authorList>
            <person name="Hellsten U."/>
            <person name="Wright K.M."/>
            <person name="Jenkins J."/>
            <person name="Shu S."/>
            <person name="Yuan Y."/>
            <person name="Wessler S.R."/>
            <person name="Schmutz J."/>
            <person name="Willis J.H."/>
            <person name="Rokhsar D.S."/>
        </authorList>
    </citation>
    <scope>NUCLEOTIDE SEQUENCE [LARGE SCALE GENOMIC DNA]</scope>
    <source>
        <strain evidence="3">cv. DUN x IM62</strain>
    </source>
</reference>
<dbReference type="AlphaFoldDB" id="A0A022QV25"/>
<dbReference type="eggNOG" id="ENOG502S8EZ">
    <property type="taxonomic scope" value="Eukaryota"/>
</dbReference>
<organism evidence="2 3">
    <name type="scientific">Erythranthe guttata</name>
    <name type="common">Yellow monkey flower</name>
    <name type="synonym">Mimulus guttatus</name>
    <dbReference type="NCBI Taxonomy" id="4155"/>
    <lineage>
        <taxon>Eukaryota</taxon>
        <taxon>Viridiplantae</taxon>
        <taxon>Streptophyta</taxon>
        <taxon>Embryophyta</taxon>
        <taxon>Tracheophyta</taxon>
        <taxon>Spermatophyta</taxon>
        <taxon>Magnoliopsida</taxon>
        <taxon>eudicotyledons</taxon>
        <taxon>Gunneridae</taxon>
        <taxon>Pentapetalae</taxon>
        <taxon>asterids</taxon>
        <taxon>lamiids</taxon>
        <taxon>Lamiales</taxon>
        <taxon>Phrymaceae</taxon>
        <taxon>Erythranthe</taxon>
    </lineage>
</organism>
<evidence type="ECO:0000313" key="2">
    <source>
        <dbReference type="EMBL" id="EYU31761.1"/>
    </source>
</evidence>
<gene>
    <name evidence="2" type="ORF">MIMGU_mgv1a0120402mg</name>
</gene>
<dbReference type="Pfam" id="PF03478">
    <property type="entry name" value="Beta-prop_KIB1-4"/>
    <property type="match status" value="1"/>
</dbReference>
<dbReference type="EMBL" id="KI630894">
    <property type="protein sequence ID" value="EYU31761.1"/>
    <property type="molecule type" value="Genomic_DNA"/>
</dbReference>
<sequence>METNRGTGDTKTPSLMVSHGKEGVEKHLIYNISKKWFRILDTATLRHKKVLGSIYGWLVLVDPRNDDCCLFNPISEDLIMLPKLDSSDTYNQCILIKPPTDADCYILFNGLEQSFCRIGDEEYVTRTLEQQEEDGLNDLLAIVYFEGKIYGFNGAQHVCYYSFCGEDYR</sequence>
<dbReference type="PANTHER" id="PTHR40891">
    <property type="entry name" value="DUF295 DOMAIN-CONTAINING PROTEIN"/>
    <property type="match status" value="1"/>
</dbReference>
<keyword evidence="3" id="KW-1185">Reference proteome</keyword>
<dbReference type="Proteomes" id="UP000030748">
    <property type="component" value="Unassembled WGS sequence"/>
</dbReference>
<proteinExistence type="predicted"/>
<name>A0A022QV25_ERYGU</name>
<feature type="non-terminal residue" evidence="2">
    <location>
        <position position="169"/>
    </location>
</feature>
<evidence type="ECO:0000259" key="1">
    <source>
        <dbReference type="Pfam" id="PF03478"/>
    </source>
</evidence>
<accession>A0A022QV25</accession>
<protein>
    <recommendedName>
        <fullName evidence="1">KIB1-4 beta-propeller domain-containing protein</fullName>
    </recommendedName>
</protein>
<dbReference type="PANTHER" id="PTHR40891:SF1">
    <property type="entry name" value="DUF295 DOMAIN-CONTAINING PROTEIN"/>
    <property type="match status" value="1"/>
</dbReference>
<feature type="domain" description="KIB1-4 beta-propeller" evidence="1">
    <location>
        <begin position="39"/>
        <end position="163"/>
    </location>
</feature>
<dbReference type="InterPro" id="IPR005174">
    <property type="entry name" value="KIB1-4_b-propeller"/>
</dbReference>